<dbReference type="NCBIfam" id="NF003321">
    <property type="entry name" value="PRK04334.1-1"/>
    <property type="match status" value="1"/>
</dbReference>
<dbReference type="PIRSF" id="PIRSF006421">
    <property type="entry name" value="UCP006421"/>
    <property type="match status" value="1"/>
</dbReference>
<dbReference type="OrthoDB" id="50299at2157"/>
<sequence length="243" mass="26402">MIHENIRIEETNINLITDIVNHNLYSFIISQRTKLKNYIYRNPYFLISFEPVSIDDSSPKIVKLMAKASRKAGVGPMASVAGTISQLSLEYLIRKGSRQSIVDNGGDISLINKRKKVIVGLYAGDSPFSGKIGFKIKKNKKPLGICTSSGTVGHSISFGRADAVTVFAENASVADAIATSIGNYATGKKDDEALQNALDRADDLKEHFKGVLIIVGEHAGVVGKIPKLVATNKKVVLSELWEI</sequence>
<dbReference type="SUPFAM" id="SSF143631">
    <property type="entry name" value="ApbE-like"/>
    <property type="match status" value="1"/>
</dbReference>
<evidence type="ECO:0000313" key="3">
    <source>
        <dbReference type="Proteomes" id="UP000002315"/>
    </source>
</evidence>
<dbReference type="InterPro" id="IPR003374">
    <property type="entry name" value="ApbE-like_sf"/>
</dbReference>
<dbReference type="AlphaFoldDB" id="E3GYD6"/>
<dbReference type="HAMAP" id="MF_01079">
    <property type="entry name" value="UPF0280"/>
    <property type="match status" value="1"/>
</dbReference>
<dbReference type="InterPro" id="IPR007183">
    <property type="entry name" value="UPF0280"/>
</dbReference>
<dbReference type="HOGENOM" id="CLU_074757_0_0_2"/>
<dbReference type="STRING" id="523846.Mfer_0518"/>
<evidence type="ECO:0000256" key="1">
    <source>
        <dbReference type="HAMAP-Rule" id="MF_01079"/>
    </source>
</evidence>
<organism evidence="2 3">
    <name type="scientific">Methanothermus fervidus (strain ATCC 43054 / DSM 2088 / JCM 10308 / V24 S)</name>
    <dbReference type="NCBI Taxonomy" id="523846"/>
    <lineage>
        <taxon>Archaea</taxon>
        <taxon>Methanobacteriati</taxon>
        <taxon>Methanobacteriota</taxon>
        <taxon>Methanomada group</taxon>
        <taxon>Methanobacteria</taxon>
        <taxon>Methanobacteriales</taxon>
        <taxon>Methanothermaceae</taxon>
        <taxon>Methanothermus</taxon>
    </lineage>
</organism>
<gene>
    <name evidence="2" type="ordered locus">Mfer_0518</name>
</gene>
<dbReference type="KEGG" id="mfv:Mfer_0518"/>
<dbReference type="EMBL" id="CP002278">
    <property type="protein sequence ID" value="ADP77318.1"/>
    <property type="molecule type" value="Genomic_DNA"/>
</dbReference>
<protein>
    <recommendedName>
        <fullName evidence="1">UPF0280 protein Mfer_0518</fullName>
    </recommendedName>
</protein>
<comment type="similarity">
    <text evidence="1">Belongs to the UPF0280 family.</text>
</comment>
<name>E3GYD6_METFV</name>
<dbReference type="Proteomes" id="UP000002315">
    <property type="component" value="Chromosome"/>
</dbReference>
<evidence type="ECO:0000313" key="2">
    <source>
        <dbReference type="EMBL" id="ADP77318.1"/>
    </source>
</evidence>
<accession>E3GYD6</accession>
<dbReference type="Gene3D" id="3.10.520.10">
    <property type="entry name" value="ApbE-like domains"/>
    <property type="match status" value="1"/>
</dbReference>
<keyword evidence="2" id="KW-0449">Lipoprotein</keyword>
<keyword evidence="3" id="KW-1185">Reference proteome</keyword>
<reference evidence="2 3" key="1">
    <citation type="journal article" date="2010" name="Stand. Genomic Sci.">
        <title>Complete genome sequence of Methanothermus fervidus type strain (V24S).</title>
        <authorList>
            <person name="Anderson I."/>
            <person name="Djao O.D."/>
            <person name="Misra M."/>
            <person name="Chertkov O."/>
            <person name="Nolan M."/>
            <person name="Lucas S."/>
            <person name="Lapidus A."/>
            <person name="Del Rio T.G."/>
            <person name="Tice H."/>
            <person name="Cheng J.F."/>
            <person name="Tapia R."/>
            <person name="Han C."/>
            <person name="Goodwin L."/>
            <person name="Pitluck S."/>
            <person name="Liolios K."/>
            <person name="Ivanova N."/>
            <person name="Mavromatis K."/>
            <person name="Mikhailova N."/>
            <person name="Pati A."/>
            <person name="Brambilla E."/>
            <person name="Chen A."/>
            <person name="Palaniappan K."/>
            <person name="Land M."/>
            <person name="Hauser L."/>
            <person name="Chang Y.J."/>
            <person name="Jeffries C.D."/>
            <person name="Sikorski J."/>
            <person name="Spring S."/>
            <person name="Rohde M."/>
            <person name="Eichinger K."/>
            <person name="Huber H."/>
            <person name="Wirth R."/>
            <person name="Goker M."/>
            <person name="Detter J.C."/>
            <person name="Woyke T."/>
            <person name="Bristow J."/>
            <person name="Eisen J.A."/>
            <person name="Markowitz V."/>
            <person name="Hugenholtz P."/>
            <person name="Klenk H.P."/>
            <person name="Kyrpides N.C."/>
        </authorList>
    </citation>
    <scope>NUCLEOTIDE SEQUENCE [LARGE SCALE GENOMIC DNA]</scope>
    <source>
        <strain evidence="3">ATCC 43054 / DSM 2088 / JCM 10308 / V24 S</strain>
    </source>
</reference>
<dbReference type="InterPro" id="IPR037456">
    <property type="entry name" value="MA1715-like"/>
</dbReference>
<proteinExistence type="inferred from homology"/>